<dbReference type="EMBL" id="NRSJ01000005">
    <property type="protein sequence ID" value="MBK1703772.1"/>
    <property type="molecule type" value="Genomic_DNA"/>
</dbReference>
<reference evidence="1" key="1">
    <citation type="submission" date="2017-08" db="EMBL/GenBank/DDBJ databases">
        <authorList>
            <person name="Imhoff J.F."/>
            <person name="Rahn T."/>
            <person name="Kuenzel S."/>
            <person name="Neulinger S.C."/>
        </authorList>
    </citation>
    <scope>NUCLEOTIDE SEQUENCE</scope>
    <source>
        <strain evidence="1">DSM 11080</strain>
    </source>
</reference>
<gene>
    <name evidence="1" type="ORF">CKO40_04245</name>
</gene>
<proteinExistence type="predicted"/>
<sequence>MVGLRLIGFIHDLRRHLGHPRPVADRAVNRVRAHNRCERKPLIIHHGVARSAAFAQMLVASAALER</sequence>
<organism evidence="1 2">
    <name type="scientific">Halochromatium glycolicum</name>
    <dbReference type="NCBI Taxonomy" id="85075"/>
    <lineage>
        <taxon>Bacteria</taxon>
        <taxon>Pseudomonadati</taxon>
        <taxon>Pseudomonadota</taxon>
        <taxon>Gammaproteobacteria</taxon>
        <taxon>Chromatiales</taxon>
        <taxon>Chromatiaceae</taxon>
        <taxon>Halochromatium</taxon>
    </lineage>
</organism>
<comment type="caution">
    <text evidence="1">The sequence shown here is derived from an EMBL/GenBank/DDBJ whole genome shotgun (WGS) entry which is preliminary data.</text>
</comment>
<protein>
    <submittedName>
        <fullName evidence="1">Uncharacterized protein</fullName>
    </submittedName>
</protein>
<dbReference type="Proteomes" id="UP001296776">
    <property type="component" value="Unassembled WGS sequence"/>
</dbReference>
<dbReference type="AlphaFoldDB" id="A0AAJ0U234"/>
<accession>A0AAJ0U234</accession>
<evidence type="ECO:0000313" key="1">
    <source>
        <dbReference type="EMBL" id="MBK1703772.1"/>
    </source>
</evidence>
<reference evidence="1" key="2">
    <citation type="journal article" date="2020" name="Microorganisms">
        <title>Osmotic Adaptation and Compatible Solute Biosynthesis of Phototrophic Bacteria as Revealed from Genome Analyses.</title>
        <authorList>
            <person name="Imhoff J.F."/>
            <person name="Rahn T."/>
            <person name="Kunzel S."/>
            <person name="Keller A."/>
            <person name="Neulinger S.C."/>
        </authorList>
    </citation>
    <scope>NUCLEOTIDE SEQUENCE</scope>
    <source>
        <strain evidence="1">DSM 11080</strain>
    </source>
</reference>
<keyword evidence="2" id="KW-1185">Reference proteome</keyword>
<evidence type="ECO:0000313" key="2">
    <source>
        <dbReference type="Proteomes" id="UP001296776"/>
    </source>
</evidence>
<name>A0AAJ0U234_9GAMM</name>